<sequence length="164" mass="18400">MTTWRLDDITLSLRTSISQADWTFGNGWPSLLDSIPPLNNPNSANRAPKHTPVVNPPLVLPANKFSPVNGLNTNHILHVYRLPLLHIARWRNNVTSDILQHFANVLELVLDRNDLVLVDVVAELLHSVPHHTLVHNLVLSALGMVLTQTYRKVTDPINPPNHLL</sequence>
<organism evidence="1">
    <name type="scientific">viral metagenome</name>
    <dbReference type="NCBI Taxonomy" id="1070528"/>
    <lineage>
        <taxon>unclassified sequences</taxon>
        <taxon>metagenomes</taxon>
        <taxon>organismal metagenomes</taxon>
    </lineage>
</organism>
<dbReference type="EMBL" id="MN739508">
    <property type="protein sequence ID" value="QHT09087.1"/>
    <property type="molecule type" value="Genomic_DNA"/>
</dbReference>
<proteinExistence type="predicted"/>
<reference evidence="1" key="1">
    <citation type="journal article" date="2020" name="Nature">
        <title>Giant virus diversity and host interactions through global metagenomics.</title>
        <authorList>
            <person name="Schulz F."/>
            <person name="Roux S."/>
            <person name="Paez-Espino D."/>
            <person name="Jungbluth S."/>
            <person name="Walsh D.A."/>
            <person name="Denef V.J."/>
            <person name="McMahon K.D."/>
            <person name="Konstantinidis K.T."/>
            <person name="Eloe-Fadrosh E.A."/>
            <person name="Kyrpides N.C."/>
            <person name="Woyke T."/>
        </authorList>
    </citation>
    <scope>NUCLEOTIDE SEQUENCE</scope>
    <source>
        <strain evidence="1">GVMAG-M-3300023110-24</strain>
    </source>
</reference>
<dbReference type="AlphaFoldDB" id="A0A6C0CXU2"/>
<protein>
    <submittedName>
        <fullName evidence="1">Uncharacterized protein</fullName>
    </submittedName>
</protein>
<name>A0A6C0CXU2_9ZZZZ</name>
<evidence type="ECO:0000313" key="1">
    <source>
        <dbReference type="EMBL" id="QHT09087.1"/>
    </source>
</evidence>
<accession>A0A6C0CXU2</accession>